<name>A0AAV5VF79_9BILA</name>
<dbReference type="PROSITE" id="PS50011">
    <property type="entry name" value="PROTEIN_KINASE_DOM"/>
    <property type="match status" value="1"/>
</dbReference>
<evidence type="ECO:0000256" key="3">
    <source>
        <dbReference type="ARBA" id="ARBA00022777"/>
    </source>
</evidence>
<keyword evidence="4" id="KW-0067">ATP-binding</keyword>
<dbReference type="GO" id="GO:0005634">
    <property type="term" value="C:nucleus"/>
    <property type="evidence" value="ECO:0007669"/>
    <property type="project" value="TreeGrafter"/>
</dbReference>
<dbReference type="Proteomes" id="UP001432322">
    <property type="component" value="Unassembled WGS sequence"/>
</dbReference>
<feature type="non-terminal residue" evidence="6">
    <location>
        <position position="1"/>
    </location>
</feature>
<feature type="non-terminal residue" evidence="6">
    <location>
        <position position="94"/>
    </location>
</feature>
<keyword evidence="1" id="KW-0808">Transferase</keyword>
<comment type="caution">
    <text evidence="6">The sequence shown here is derived from an EMBL/GenBank/DDBJ whole genome shotgun (WGS) entry which is preliminary data.</text>
</comment>
<keyword evidence="3" id="KW-0418">Kinase</keyword>
<gene>
    <name evidence="6" type="ORF">PFISCL1PPCAC_9225</name>
</gene>
<evidence type="ECO:0000256" key="4">
    <source>
        <dbReference type="ARBA" id="ARBA00022840"/>
    </source>
</evidence>
<dbReference type="AlphaFoldDB" id="A0AAV5VF79"/>
<feature type="domain" description="Protein kinase" evidence="5">
    <location>
        <begin position="1"/>
        <end position="94"/>
    </location>
</feature>
<dbReference type="GO" id="GO:0004694">
    <property type="term" value="F:eukaryotic translation initiation factor 2alpha kinase activity"/>
    <property type="evidence" value="ECO:0007669"/>
    <property type="project" value="TreeGrafter"/>
</dbReference>
<evidence type="ECO:0000256" key="2">
    <source>
        <dbReference type="ARBA" id="ARBA00022741"/>
    </source>
</evidence>
<dbReference type="SUPFAM" id="SSF56112">
    <property type="entry name" value="Protein kinase-like (PK-like)"/>
    <property type="match status" value="1"/>
</dbReference>
<evidence type="ECO:0000313" key="7">
    <source>
        <dbReference type="Proteomes" id="UP001432322"/>
    </source>
</evidence>
<organism evidence="6 7">
    <name type="scientific">Pristionchus fissidentatus</name>
    <dbReference type="NCBI Taxonomy" id="1538716"/>
    <lineage>
        <taxon>Eukaryota</taxon>
        <taxon>Metazoa</taxon>
        <taxon>Ecdysozoa</taxon>
        <taxon>Nematoda</taxon>
        <taxon>Chromadorea</taxon>
        <taxon>Rhabditida</taxon>
        <taxon>Rhabditina</taxon>
        <taxon>Diplogasteromorpha</taxon>
        <taxon>Diplogasteroidea</taxon>
        <taxon>Neodiplogasteridae</taxon>
        <taxon>Pristionchus</taxon>
    </lineage>
</organism>
<dbReference type="PANTHER" id="PTHR11042">
    <property type="entry name" value="EUKARYOTIC TRANSLATION INITIATION FACTOR 2-ALPHA KINASE EIF2-ALPHA KINASE -RELATED"/>
    <property type="match status" value="1"/>
</dbReference>
<dbReference type="Gene3D" id="1.10.510.10">
    <property type="entry name" value="Transferase(Phosphotransferase) domain 1"/>
    <property type="match status" value="1"/>
</dbReference>
<dbReference type="InterPro" id="IPR000719">
    <property type="entry name" value="Prot_kinase_dom"/>
</dbReference>
<dbReference type="GO" id="GO:0005737">
    <property type="term" value="C:cytoplasm"/>
    <property type="evidence" value="ECO:0007669"/>
    <property type="project" value="TreeGrafter"/>
</dbReference>
<evidence type="ECO:0000313" key="6">
    <source>
        <dbReference type="EMBL" id="GMT17928.1"/>
    </source>
</evidence>
<dbReference type="InterPro" id="IPR050339">
    <property type="entry name" value="CC_SR_Kinase"/>
</dbReference>
<sequence length="94" mass="11504">KKCLQEVERMAELEHKNVVRYYTSWIERPPLERTHSEFLYVQMQLCSRSLQKWLQENANRRDPLRMKAFFKQIVEGLGYIHDKGLIHRDLKVRF</sequence>
<protein>
    <recommendedName>
        <fullName evidence="5">Protein kinase domain-containing protein</fullName>
    </recommendedName>
</protein>
<proteinExistence type="predicted"/>
<dbReference type="Pfam" id="PF00069">
    <property type="entry name" value="Pkinase"/>
    <property type="match status" value="1"/>
</dbReference>
<keyword evidence="2" id="KW-0547">Nucleotide-binding</keyword>
<keyword evidence="7" id="KW-1185">Reference proteome</keyword>
<dbReference type="Gene3D" id="3.30.200.20">
    <property type="entry name" value="Phosphorylase Kinase, domain 1"/>
    <property type="match status" value="1"/>
</dbReference>
<dbReference type="InterPro" id="IPR011009">
    <property type="entry name" value="Kinase-like_dom_sf"/>
</dbReference>
<dbReference type="GO" id="GO:0005524">
    <property type="term" value="F:ATP binding"/>
    <property type="evidence" value="ECO:0007669"/>
    <property type="project" value="UniProtKB-KW"/>
</dbReference>
<reference evidence="6" key="1">
    <citation type="submission" date="2023-10" db="EMBL/GenBank/DDBJ databases">
        <title>Genome assembly of Pristionchus species.</title>
        <authorList>
            <person name="Yoshida K."/>
            <person name="Sommer R.J."/>
        </authorList>
    </citation>
    <scope>NUCLEOTIDE SEQUENCE</scope>
    <source>
        <strain evidence="6">RS5133</strain>
    </source>
</reference>
<evidence type="ECO:0000256" key="1">
    <source>
        <dbReference type="ARBA" id="ARBA00022679"/>
    </source>
</evidence>
<dbReference type="PANTHER" id="PTHR11042:SF91">
    <property type="entry name" value="EUKARYOTIC TRANSLATION INITIATION FACTOR 2-ALPHA KINASE"/>
    <property type="match status" value="1"/>
</dbReference>
<accession>A0AAV5VF79</accession>
<dbReference type="EMBL" id="BTSY01000003">
    <property type="protein sequence ID" value="GMT17928.1"/>
    <property type="molecule type" value="Genomic_DNA"/>
</dbReference>
<evidence type="ECO:0000259" key="5">
    <source>
        <dbReference type="PROSITE" id="PS50011"/>
    </source>
</evidence>